<name>A0A7R7DJ52_9ACTN</name>
<dbReference type="AlphaFoldDB" id="A0A7R7DJ52"/>
<keyword evidence="2" id="KW-1185">Reference proteome</keyword>
<organism evidence="1 2">
    <name type="scientific">Actinocatenispora thailandica</name>
    <dbReference type="NCBI Taxonomy" id="227318"/>
    <lineage>
        <taxon>Bacteria</taxon>
        <taxon>Bacillati</taxon>
        <taxon>Actinomycetota</taxon>
        <taxon>Actinomycetes</taxon>
        <taxon>Micromonosporales</taxon>
        <taxon>Micromonosporaceae</taxon>
        <taxon>Actinocatenispora</taxon>
    </lineage>
</organism>
<evidence type="ECO:0008006" key="3">
    <source>
        <dbReference type="Google" id="ProtNLM"/>
    </source>
</evidence>
<dbReference type="KEGG" id="atl:Athai_01420"/>
<dbReference type="EMBL" id="AP023355">
    <property type="protein sequence ID" value="BCJ32639.1"/>
    <property type="molecule type" value="Genomic_DNA"/>
</dbReference>
<reference evidence="1 2" key="1">
    <citation type="submission" date="2020-08" db="EMBL/GenBank/DDBJ databases">
        <title>Whole genome shotgun sequence of Actinocatenispora thailandica NBRC 105041.</title>
        <authorList>
            <person name="Komaki H."/>
            <person name="Tamura T."/>
        </authorList>
    </citation>
    <scope>NUCLEOTIDE SEQUENCE [LARGE SCALE GENOMIC DNA]</scope>
    <source>
        <strain evidence="1 2">NBRC 105041</strain>
    </source>
</reference>
<dbReference type="RefSeq" id="WP_203959662.1">
    <property type="nucleotide sequence ID" value="NZ_AP023355.1"/>
</dbReference>
<gene>
    <name evidence="1" type="ORF">Athai_01420</name>
</gene>
<proteinExistence type="predicted"/>
<sequence>MGESGSVGLGTFGGRLMAAADQVRAAAGPDTGPAPACCTAPGSLGDVAADLHRRWGVVVWQAHEAAAGTADRLADLGTDLRTAAGRYRDADEETARVIRRAGEPTR</sequence>
<protein>
    <recommendedName>
        <fullName evidence="3">ESX-1 secretion-associated protein</fullName>
    </recommendedName>
</protein>
<accession>A0A7R7DJ52</accession>
<evidence type="ECO:0000313" key="1">
    <source>
        <dbReference type="EMBL" id="BCJ32639.1"/>
    </source>
</evidence>
<dbReference type="Proteomes" id="UP000611640">
    <property type="component" value="Chromosome"/>
</dbReference>
<evidence type="ECO:0000313" key="2">
    <source>
        <dbReference type="Proteomes" id="UP000611640"/>
    </source>
</evidence>